<accession>A0ABP8DGZ2</accession>
<sequence length="381" mass="39467">MSDGEPDRLHGDDATTTVADSHGHAPRVRPPGDAVLAAPVDSIREIPVTAAVPDDGLFPSAPSPASPTTSIPASAPLSVPDDPADAVIAAAVVPHDDGSPTSAPLSLPGDAAGAAEGDGAAVVSAGSRGVVAWRVPRMWRVLLGVARLVVMPVARLRVTGDVPADLRNGPIILAVNHIGPFDPIAITAACRVIRLAPRLMATGGLFRAPVVGAAMRAAGHIRINRRQADVALAVDDVAAALAVGSHVLGYPEGRITLDPGMWPERGKTGMARVALATGAPVVAVAQWGAHEVAAWGGFGPTVRALCRALVRRPVVRVHFGRQVDLSGIDAGVPGAAQRATDRIIDAITEELRSLRVDEPRLPRYIDPVRPLSVQRRHRPSA</sequence>
<dbReference type="Proteomes" id="UP001500620">
    <property type="component" value="Unassembled WGS sequence"/>
</dbReference>
<feature type="region of interest" description="Disordered" evidence="3">
    <location>
        <begin position="52"/>
        <end position="79"/>
    </location>
</feature>
<dbReference type="SUPFAM" id="SSF69593">
    <property type="entry name" value="Glycerol-3-phosphate (1)-acyltransferase"/>
    <property type="match status" value="1"/>
</dbReference>
<dbReference type="PANTHER" id="PTHR10434">
    <property type="entry name" value="1-ACYL-SN-GLYCEROL-3-PHOSPHATE ACYLTRANSFERASE"/>
    <property type="match status" value="1"/>
</dbReference>
<protein>
    <recommendedName>
        <fullName evidence="4">Phospholipid/glycerol acyltransferase domain-containing protein</fullName>
    </recommendedName>
</protein>
<evidence type="ECO:0000259" key="4">
    <source>
        <dbReference type="SMART" id="SM00563"/>
    </source>
</evidence>
<reference evidence="6" key="1">
    <citation type="journal article" date="2019" name="Int. J. Syst. Evol. Microbiol.">
        <title>The Global Catalogue of Microorganisms (GCM) 10K type strain sequencing project: providing services to taxonomists for standard genome sequencing and annotation.</title>
        <authorList>
            <consortium name="The Broad Institute Genomics Platform"/>
            <consortium name="The Broad Institute Genome Sequencing Center for Infectious Disease"/>
            <person name="Wu L."/>
            <person name="Ma J."/>
        </authorList>
    </citation>
    <scope>NUCLEOTIDE SEQUENCE [LARGE SCALE GENOMIC DNA]</scope>
    <source>
        <strain evidence="6">JCM 17441</strain>
    </source>
</reference>
<evidence type="ECO:0000313" key="6">
    <source>
        <dbReference type="Proteomes" id="UP001500620"/>
    </source>
</evidence>
<evidence type="ECO:0000256" key="3">
    <source>
        <dbReference type="SAM" id="MobiDB-lite"/>
    </source>
</evidence>
<dbReference type="CDD" id="cd07989">
    <property type="entry name" value="LPLAT_AGPAT-like"/>
    <property type="match status" value="1"/>
</dbReference>
<evidence type="ECO:0000256" key="1">
    <source>
        <dbReference type="ARBA" id="ARBA00022679"/>
    </source>
</evidence>
<evidence type="ECO:0000256" key="2">
    <source>
        <dbReference type="ARBA" id="ARBA00023315"/>
    </source>
</evidence>
<dbReference type="Pfam" id="PF01553">
    <property type="entry name" value="Acyltransferase"/>
    <property type="match status" value="1"/>
</dbReference>
<evidence type="ECO:0000313" key="5">
    <source>
        <dbReference type="EMBL" id="GAA4255649.1"/>
    </source>
</evidence>
<proteinExistence type="predicted"/>
<gene>
    <name evidence="5" type="ORF">GCM10022255_065310</name>
</gene>
<feature type="compositionally biased region" description="Basic and acidic residues" evidence="3">
    <location>
        <begin position="1"/>
        <end position="13"/>
    </location>
</feature>
<keyword evidence="2" id="KW-0012">Acyltransferase</keyword>
<feature type="region of interest" description="Disordered" evidence="3">
    <location>
        <begin position="1"/>
        <end position="40"/>
    </location>
</feature>
<feature type="compositionally biased region" description="Low complexity" evidence="3">
    <location>
        <begin position="66"/>
        <end position="79"/>
    </location>
</feature>
<name>A0ABP8DGZ2_9ACTN</name>
<dbReference type="EMBL" id="BAABAT010000021">
    <property type="protein sequence ID" value="GAA4255649.1"/>
    <property type="molecule type" value="Genomic_DNA"/>
</dbReference>
<comment type="caution">
    <text evidence="5">The sequence shown here is derived from an EMBL/GenBank/DDBJ whole genome shotgun (WGS) entry which is preliminary data.</text>
</comment>
<keyword evidence="1" id="KW-0808">Transferase</keyword>
<dbReference type="SMART" id="SM00563">
    <property type="entry name" value="PlsC"/>
    <property type="match status" value="1"/>
</dbReference>
<dbReference type="PANTHER" id="PTHR10434:SF11">
    <property type="entry name" value="1-ACYL-SN-GLYCEROL-3-PHOSPHATE ACYLTRANSFERASE"/>
    <property type="match status" value="1"/>
</dbReference>
<dbReference type="InterPro" id="IPR002123">
    <property type="entry name" value="Plipid/glycerol_acylTrfase"/>
</dbReference>
<keyword evidence="6" id="KW-1185">Reference proteome</keyword>
<feature type="domain" description="Phospholipid/glycerol acyltransferase" evidence="4">
    <location>
        <begin position="171"/>
        <end position="289"/>
    </location>
</feature>
<organism evidence="5 6">
    <name type="scientific">Dactylosporangium darangshiense</name>
    <dbReference type="NCBI Taxonomy" id="579108"/>
    <lineage>
        <taxon>Bacteria</taxon>
        <taxon>Bacillati</taxon>
        <taxon>Actinomycetota</taxon>
        <taxon>Actinomycetes</taxon>
        <taxon>Micromonosporales</taxon>
        <taxon>Micromonosporaceae</taxon>
        <taxon>Dactylosporangium</taxon>
    </lineage>
</organism>